<dbReference type="AlphaFoldDB" id="R7ZE02"/>
<gene>
    <name evidence="3" type="ORF">H131_12393</name>
</gene>
<feature type="transmembrane region" description="Helical" evidence="2">
    <location>
        <begin position="21"/>
        <end position="46"/>
    </location>
</feature>
<keyword evidence="1" id="KW-0175">Coiled coil</keyword>
<sequence length="83" mass="9262">MTNNKAGNYNKQNPKKENQAAKLAVIAGAITTLGDALATIAAGMALEDELNENNQNNQDSLDNMQQQIDYLKYEMSQMKRLMR</sequence>
<organism evidence="3 4">
    <name type="scientific">Lysinibacillus sphaericus OT4b.31</name>
    <dbReference type="NCBI Taxonomy" id="1285586"/>
    <lineage>
        <taxon>Bacteria</taxon>
        <taxon>Bacillati</taxon>
        <taxon>Bacillota</taxon>
        <taxon>Bacilli</taxon>
        <taxon>Bacillales</taxon>
        <taxon>Bacillaceae</taxon>
        <taxon>Lysinibacillus</taxon>
    </lineage>
</organism>
<keyword evidence="2" id="KW-0472">Membrane</keyword>
<evidence type="ECO:0000256" key="1">
    <source>
        <dbReference type="SAM" id="Coils"/>
    </source>
</evidence>
<evidence type="ECO:0000313" key="4">
    <source>
        <dbReference type="Proteomes" id="UP000013911"/>
    </source>
</evidence>
<dbReference type="PATRIC" id="fig|1285586.5.peg.2525"/>
<dbReference type="Proteomes" id="UP000013911">
    <property type="component" value="Unassembled WGS sequence"/>
</dbReference>
<dbReference type="EMBL" id="AQPX01000018">
    <property type="protein sequence ID" value="EON72370.1"/>
    <property type="molecule type" value="Genomic_DNA"/>
</dbReference>
<dbReference type="OrthoDB" id="2973306at2"/>
<proteinExistence type="predicted"/>
<keyword evidence="2" id="KW-1133">Transmembrane helix</keyword>
<keyword evidence="2" id="KW-0812">Transmembrane</keyword>
<evidence type="ECO:0008006" key="5">
    <source>
        <dbReference type="Google" id="ProtNLM"/>
    </source>
</evidence>
<reference evidence="3 4" key="1">
    <citation type="submission" date="2013-04" db="EMBL/GenBank/DDBJ databases">
        <title>Draft genome of the heavy metal tolerant bacterium Lysinibacillus sphaericus strain OT4b.31.</title>
        <authorList>
            <person name="Pena-Montenegro T.D."/>
            <person name="Dussan J."/>
        </authorList>
    </citation>
    <scope>NUCLEOTIDE SEQUENCE [LARGE SCALE GENOMIC DNA]</scope>
    <source>
        <strain evidence="3 4">OT4b.31</strain>
    </source>
</reference>
<evidence type="ECO:0000313" key="3">
    <source>
        <dbReference type="EMBL" id="EON72370.1"/>
    </source>
</evidence>
<comment type="caution">
    <text evidence="3">The sequence shown here is derived from an EMBL/GenBank/DDBJ whole genome shotgun (WGS) entry which is preliminary data.</text>
</comment>
<feature type="coiled-coil region" evidence="1">
    <location>
        <begin position="47"/>
        <end position="81"/>
    </location>
</feature>
<evidence type="ECO:0000256" key="2">
    <source>
        <dbReference type="SAM" id="Phobius"/>
    </source>
</evidence>
<dbReference type="eggNOG" id="ENOG502ZESK">
    <property type="taxonomic scope" value="Bacteria"/>
</dbReference>
<name>R7ZE02_LYSSH</name>
<protein>
    <recommendedName>
        <fullName evidence="5">Translation initiation factor 2</fullName>
    </recommendedName>
</protein>
<dbReference type="HOGENOM" id="CLU_191236_0_0_9"/>
<accession>R7ZE02</accession>
<dbReference type="RefSeq" id="WP_010859415.1">
    <property type="nucleotide sequence ID" value="NZ_KB933398.1"/>
</dbReference>